<proteinExistence type="predicted"/>
<feature type="non-terminal residue" evidence="1">
    <location>
        <position position="117"/>
    </location>
</feature>
<organism evidence="1 2">
    <name type="scientific">Cetraspora pellucida</name>
    <dbReference type="NCBI Taxonomy" id="1433469"/>
    <lineage>
        <taxon>Eukaryota</taxon>
        <taxon>Fungi</taxon>
        <taxon>Fungi incertae sedis</taxon>
        <taxon>Mucoromycota</taxon>
        <taxon>Glomeromycotina</taxon>
        <taxon>Glomeromycetes</taxon>
        <taxon>Diversisporales</taxon>
        <taxon>Gigasporaceae</taxon>
        <taxon>Cetraspora</taxon>
    </lineage>
</organism>
<dbReference type="EMBL" id="CAJVPW010047755">
    <property type="protein sequence ID" value="CAG8760035.1"/>
    <property type="molecule type" value="Genomic_DNA"/>
</dbReference>
<gene>
    <name evidence="1" type="ORF">SPELUC_LOCUS15073</name>
</gene>
<sequence>PRITVNDDPNAQLPTLRIDTMNMNTNQQHMSITSPSEQLSASRETLNIDSPEIRRSDSYGFRTRSFDHSSGEFSMSSGDEFLLTNTNNVWSDIDANTEMDEQTAEQILTSLQSNYWH</sequence>
<keyword evidence="2" id="KW-1185">Reference proteome</keyword>
<dbReference type="Proteomes" id="UP000789366">
    <property type="component" value="Unassembled WGS sequence"/>
</dbReference>
<comment type="caution">
    <text evidence="1">The sequence shown here is derived from an EMBL/GenBank/DDBJ whole genome shotgun (WGS) entry which is preliminary data.</text>
</comment>
<evidence type="ECO:0000313" key="2">
    <source>
        <dbReference type="Proteomes" id="UP000789366"/>
    </source>
</evidence>
<accession>A0ACA9QTV4</accession>
<name>A0ACA9QTV4_9GLOM</name>
<evidence type="ECO:0000313" key="1">
    <source>
        <dbReference type="EMBL" id="CAG8760035.1"/>
    </source>
</evidence>
<feature type="non-terminal residue" evidence="1">
    <location>
        <position position="1"/>
    </location>
</feature>
<reference evidence="1" key="1">
    <citation type="submission" date="2021-06" db="EMBL/GenBank/DDBJ databases">
        <authorList>
            <person name="Kallberg Y."/>
            <person name="Tangrot J."/>
            <person name="Rosling A."/>
        </authorList>
    </citation>
    <scope>NUCLEOTIDE SEQUENCE</scope>
    <source>
        <strain evidence="1">28 12/20/2015</strain>
    </source>
</reference>
<protein>
    <submittedName>
        <fullName evidence="1">6917_t:CDS:1</fullName>
    </submittedName>
</protein>